<dbReference type="InterPro" id="IPR013149">
    <property type="entry name" value="ADH-like_C"/>
</dbReference>
<keyword evidence="1" id="KW-0521">NADP</keyword>
<dbReference type="InterPro" id="IPR051603">
    <property type="entry name" value="Zinc-ADH_QOR/CCCR"/>
</dbReference>
<dbReference type="Pfam" id="PF08240">
    <property type="entry name" value="ADH_N"/>
    <property type="match status" value="1"/>
</dbReference>
<dbReference type="Gene3D" id="3.40.50.720">
    <property type="entry name" value="NAD(P)-binding Rossmann-like Domain"/>
    <property type="match status" value="1"/>
</dbReference>
<dbReference type="SUPFAM" id="SSF51735">
    <property type="entry name" value="NAD(P)-binding Rossmann-fold domains"/>
    <property type="match status" value="1"/>
</dbReference>
<dbReference type="PANTHER" id="PTHR44154">
    <property type="entry name" value="QUINONE OXIDOREDUCTASE"/>
    <property type="match status" value="1"/>
</dbReference>
<feature type="domain" description="Enoyl reductase (ER)" evidence="3">
    <location>
        <begin position="14"/>
        <end position="333"/>
    </location>
</feature>
<accession>A0ABT4VN64</accession>
<evidence type="ECO:0000313" key="4">
    <source>
        <dbReference type="EMBL" id="MDA4846156.1"/>
    </source>
</evidence>
<evidence type="ECO:0000256" key="1">
    <source>
        <dbReference type="ARBA" id="ARBA00022857"/>
    </source>
</evidence>
<dbReference type="InterPro" id="IPR013154">
    <property type="entry name" value="ADH-like_N"/>
</dbReference>
<dbReference type="InterPro" id="IPR036291">
    <property type="entry name" value="NAD(P)-bd_dom_sf"/>
</dbReference>
<reference evidence="4" key="1">
    <citation type="submission" date="2022-11" db="EMBL/GenBank/DDBJ databases">
        <title>Hoeflea poritis sp. nov., isolated from scleractinian coral Porites lutea.</title>
        <authorList>
            <person name="Zhang G."/>
            <person name="Wei Q."/>
            <person name="Cai L."/>
        </authorList>
    </citation>
    <scope>NUCLEOTIDE SEQUENCE</scope>
    <source>
        <strain evidence="4">E7-10</strain>
    </source>
</reference>
<evidence type="ECO:0000256" key="2">
    <source>
        <dbReference type="SAM" id="MobiDB-lite"/>
    </source>
</evidence>
<dbReference type="Gene3D" id="3.90.180.10">
    <property type="entry name" value="Medium-chain alcohol dehydrogenases, catalytic domain"/>
    <property type="match status" value="1"/>
</dbReference>
<proteinExistence type="predicted"/>
<dbReference type="SMART" id="SM00829">
    <property type="entry name" value="PKS_ER"/>
    <property type="match status" value="1"/>
</dbReference>
<name>A0ABT4VN64_9HYPH</name>
<keyword evidence="5" id="KW-1185">Reference proteome</keyword>
<feature type="region of interest" description="Disordered" evidence="2">
    <location>
        <begin position="1"/>
        <end position="32"/>
    </location>
</feature>
<evidence type="ECO:0000313" key="5">
    <source>
        <dbReference type="Proteomes" id="UP001148313"/>
    </source>
</evidence>
<dbReference type="EMBL" id="JAPJZH010000007">
    <property type="protein sequence ID" value="MDA4846156.1"/>
    <property type="molecule type" value="Genomic_DNA"/>
</dbReference>
<comment type="caution">
    <text evidence="4">The sequence shown here is derived from an EMBL/GenBank/DDBJ whole genome shotgun (WGS) entry which is preliminary data.</text>
</comment>
<gene>
    <name evidence="4" type="ORF">OOZ53_12395</name>
</gene>
<dbReference type="SUPFAM" id="SSF50129">
    <property type="entry name" value="GroES-like"/>
    <property type="match status" value="1"/>
</dbReference>
<dbReference type="Proteomes" id="UP001148313">
    <property type="component" value="Unassembled WGS sequence"/>
</dbReference>
<protein>
    <submittedName>
        <fullName evidence="4">NADPH:quinone reductase</fullName>
    </submittedName>
</protein>
<dbReference type="PANTHER" id="PTHR44154:SF1">
    <property type="entry name" value="QUINONE OXIDOREDUCTASE"/>
    <property type="match status" value="1"/>
</dbReference>
<dbReference type="InterPro" id="IPR011032">
    <property type="entry name" value="GroES-like_sf"/>
</dbReference>
<organism evidence="4 5">
    <name type="scientific">Hoeflea poritis</name>
    <dbReference type="NCBI Taxonomy" id="2993659"/>
    <lineage>
        <taxon>Bacteria</taxon>
        <taxon>Pseudomonadati</taxon>
        <taxon>Pseudomonadota</taxon>
        <taxon>Alphaproteobacteria</taxon>
        <taxon>Hyphomicrobiales</taxon>
        <taxon>Rhizobiaceae</taxon>
        <taxon>Hoeflea</taxon>
    </lineage>
</organism>
<dbReference type="CDD" id="cd08253">
    <property type="entry name" value="zeta_crystallin"/>
    <property type="match status" value="1"/>
</dbReference>
<sequence>MRAAWYRQTGPASDVLETGSLPDDTAGPPGPGEVRVRIRASGINPADVKRRAGWGGLAMEHDCVVPHADGAGIVEAVGEDVSSSWQGQRVWMRNAQGGYGEAGRAFGTAAEYVSLPVAQVFALPEPLGFAQGACLGIPALTAYAAVFGDGPVTGNTVLVTGAAGAVGHFAAQFAHAGGARVIATVSSEEKAAHVRAVGVDDILFRHDEDIAARVMEMTGNDGVDRIVEVDFGANLGITRQIIRPHSVIAAYSSTAEPNPVLPYYDFAFRGATLRFIQGFLLTPRILEAAVAFIARLAGDGQLTVALARQLPLERIAEAHELVESGNAIGNVVLEIPN</sequence>
<dbReference type="RefSeq" id="WP_271089882.1">
    <property type="nucleotide sequence ID" value="NZ_JAPJZH010000007.1"/>
</dbReference>
<dbReference type="Pfam" id="PF00107">
    <property type="entry name" value="ADH_zinc_N"/>
    <property type="match status" value="1"/>
</dbReference>
<evidence type="ECO:0000259" key="3">
    <source>
        <dbReference type="SMART" id="SM00829"/>
    </source>
</evidence>
<dbReference type="InterPro" id="IPR020843">
    <property type="entry name" value="ER"/>
</dbReference>